<keyword evidence="3" id="KW-1185">Reference proteome</keyword>
<dbReference type="RefSeq" id="WP_270127916.1">
    <property type="nucleotide sequence ID" value="NZ_CP115396.1"/>
</dbReference>
<reference evidence="2 3" key="1">
    <citation type="journal article" date="2011" name="Int. J. Syst. Evol. Microbiol.">
        <title>Hymenobacter yonginensis sp. nov., isolated from a mesotrophic artificial lake.</title>
        <authorList>
            <person name="Joung Y."/>
            <person name="Cho S.H."/>
            <person name="Kim H."/>
            <person name="Kim S.B."/>
            <person name="Joh K."/>
        </authorList>
    </citation>
    <scope>NUCLEOTIDE SEQUENCE [LARGE SCALE GENOMIC DNA]</scope>
    <source>
        <strain evidence="2 3">KCTC 22745</strain>
    </source>
</reference>
<evidence type="ECO:0000313" key="3">
    <source>
        <dbReference type="Proteomes" id="UP001211872"/>
    </source>
</evidence>
<dbReference type="Proteomes" id="UP001211872">
    <property type="component" value="Chromosome"/>
</dbReference>
<name>A0ABY7PR47_9BACT</name>
<organism evidence="2 3">
    <name type="scientific">Hymenobacter yonginensis</name>
    <dbReference type="NCBI Taxonomy" id="748197"/>
    <lineage>
        <taxon>Bacteria</taxon>
        <taxon>Pseudomonadati</taxon>
        <taxon>Bacteroidota</taxon>
        <taxon>Cytophagia</taxon>
        <taxon>Cytophagales</taxon>
        <taxon>Hymenobacteraceae</taxon>
        <taxon>Hymenobacter</taxon>
    </lineage>
</organism>
<evidence type="ECO:0000256" key="1">
    <source>
        <dbReference type="SAM" id="MobiDB-lite"/>
    </source>
</evidence>
<protein>
    <submittedName>
        <fullName evidence="2">Uncharacterized protein</fullName>
    </submittedName>
</protein>
<evidence type="ECO:0000313" key="2">
    <source>
        <dbReference type="EMBL" id="WBO85314.1"/>
    </source>
</evidence>
<sequence length="107" mass="11944">MSTLPSPEHVRPPQNLSDASLRQALTELESKIQTLRNRAHATTAGAPHTYHEHIASLEAKRHKLQERLGTAPTTPEGHAAPSSSDRSAWDEIWQGIENLRQDLRNII</sequence>
<gene>
    <name evidence="2" type="ORF">O9Z63_03510</name>
</gene>
<dbReference type="EMBL" id="CP115396">
    <property type="protein sequence ID" value="WBO85314.1"/>
    <property type="molecule type" value="Genomic_DNA"/>
</dbReference>
<accession>A0ABY7PR47</accession>
<feature type="region of interest" description="Disordered" evidence="1">
    <location>
        <begin position="66"/>
        <end position="88"/>
    </location>
</feature>
<proteinExistence type="predicted"/>